<keyword evidence="4" id="KW-1185">Reference proteome</keyword>
<keyword evidence="2" id="KW-1133">Transmembrane helix</keyword>
<dbReference type="HOGENOM" id="CLU_567866_0_0_1"/>
<dbReference type="Proteomes" id="UP000008694">
    <property type="component" value="Unassembled WGS sequence"/>
</dbReference>
<feature type="transmembrane region" description="Helical" evidence="2">
    <location>
        <begin position="370"/>
        <end position="391"/>
    </location>
</feature>
<evidence type="ECO:0000313" key="4">
    <source>
        <dbReference type="Proteomes" id="UP000008694"/>
    </source>
</evidence>
<gene>
    <name evidence="3" type="ORF">ARALYDRAFT_355592</name>
</gene>
<reference evidence="4" key="1">
    <citation type="journal article" date="2011" name="Nat. Genet.">
        <title>The Arabidopsis lyrata genome sequence and the basis of rapid genome size change.</title>
        <authorList>
            <person name="Hu T.T."/>
            <person name="Pattyn P."/>
            <person name="Bakker E.G."/>
            <person name="Cao J."/>
            <person name="Cheng J.-F."/>
            <person name="Clark R.M."/>
            <person name="Fahlgren N."/>
            <person name="Fawcett J.A."/>
            <person name="Grimwood J."/>
            <person name="Gundlach H."/>
            <person name="Haberer G."/>
            <person name="Hollister J.D."/>
            <person name="Ossowski S."/>
            <person name="Ottilar R.P."/>
            <person name="Salamov A.A."/>
            <person name="Schneeberger K."/>
            <person name="Spannagl M."/>
            <person name="Wang X."/>
            <person name="Yang L."/>
            <person name="Nasrallah M.E."/>
            <person name="Bergelson J."/>
            <person name="Carrington J.C."/>
            <person name="Gaut B.S."/>
            <person name="Schmutz J."/>
            <person name="Mayer K.F.X."/>
            <person name="Van de Peer Y."/>
            <person name="Grigoriev I.V."/>
            <person name="Nordborg M."/>
            <person name="Weigel D."/>
            <person name="Guo Y.-L."/>
        </authorList>
    </citation>
    <scope>NUCLEOTIDE SEQUENCE [LARGE SCALE GENOMIC DNA]</scope>
    <source>
        <strain evidence="4">cv. MN47</strain>
    </source>
</reference>
<dbReference type="AlphaFoldDB" id="D7MHZ0"/>
<dbReference type="Gramene" id="fgenesh1_pg.C_scaffold_7002765">
    <property type="protein sequence ID" value="fgenesh1_pg.C_scaffold_7002765"/>
    <property type="gene ID" value="fgenesh1_pg.C_scaffold_7002765"/>
</dbReference>
<sequence>MTFLMSCVSLGDILQIAEVHKKYLKGSLLLLWSCLVAILLLWPAFIWFYCARRQMDVAESRRAAVNQNLYMFKKSFGQVLTLGFFAYLDTYLDAHNRFWIRFLCVSVYMHLVLLMVIFRIREDFDLCFGFLAAAYTMFYDASETLEEQLLLGAVMWFLCSLKNYLIDGKGIRPMQSVSRLPRDLRELMKQQPVRTSNKVEETLSEFRTRWYLMYNLNVICTFLTFWAAYMGCCTILNKTHQEQLNRHAGALGGFIPFWAGFCSLYGWGKCTDTGEDKEDPVNLNLHMLKKSLGQVVTLGLFTYLDKYLLAQGIWVAIIVCVGLYLHIVFLLVLFRVREDFDCTGGCLAAGFGVFYKFLEDRLGNKFSKEKLGKLVVLALVTVLLSCLKNYLIGGRGVAYSKNAGTIRPGREKRKVESKESKDKKKCKVESKVPKDKKKPKKKHLYKLDNVKSTKHSLLWFEVYDINEVKLVVPPLLLRECA</sequence>
<dbReference type="EMBL" id="GL348719">
    <property type="protein sequence ID" value="EFH44713.1"/>
    <property type="molecule type" value="Genomic_DNA"/>
</dbReference>
<feature type="transmembrane region" description="Helical" evidence="2">
    <location>
        <begin position="29"/>
        <end position="50"/>
    </location>
</feature>
<organism evidence="4">
    <name type="scientific">Arabidopsis lyrata subsp. lyrata</name>
    <name type="common">Lyre-leaved rock-cress</name>
    <dbReference type="NCBI Taxonomy" id="81972"/>
    <lineage>
        <taxon>Eukaryota</taxon>
        <taxon>Viridiplantae</taxon>
        <taxon>Streptophyta</taxon>
        <taxon>Embryophyta</taxon>
        <taxon>Tracheophyta</taxon>
        <taxon>Spermatophyta</taxon>
        <taxon>Magnoliopsida</taxon>
        <taxon>eudicotyledons</taxon>
        <taxon>Gunneridae</taxon>
        <taxon>Pentapetalae</taxon>
        <taxon>rosids</taxon>
        <taxon>malvids</taxon>
        <taxon>Brassicales</taxon>
        <taxon>Brassicaceae</taxon>
        <taxon>Camelineae</taxon>
        <taxon>Arabidopsis</taxon>
    </lineage>
</organism>
<feature type="transmembrane region" description="Helical" evidence="2">
    <location>
        <begin position="313"/>
        <end position="333"/>
    </location>
</feature>
<evidence type="ECO:0000256" key="2">
    <source>
        <dbReference type="SAM" id="Phobius"/>
    </source>
</evidence>
<feature type="compositionally biased region" description="Basic and acidic residues" evidence="1">
    <location>
        <begin position="413"/>
        <end position="433"/>
    </location>
</feature>
<keyword evidence="2" id="KW-0472">Membrane</keyword>
<accession>D7MHZ0</accession>
<keyword evidence="2" id="KW-0812">Transmembrane</keyword>
<feature type="transmembrane region" description="Helical" evidence="2">
    <location>
        <begin position="248"/>
        <end position="267"/>
    </location>
</feature>
<protein>
    <submittedName>
        <fullName evidence="3">Predicted protein</fullName>
    </submittedName>
</protein>
<proteinExistence type="predicted"/>
<feature type="transmembrane region" description="Helical" evidence="2">
    <location>
        <begin position="212"/>
        <end position="236"/>
    </location>
</feature>
<evidence type="ECO:0000256" key="1">
    <source>
        <dbReference type="SAM" id="MobiDB-lite"/>
    </source>
</evidence>
<name>D7MHZ0_ARALL</name>
<evidence type="ECO:0000313" key="3">
    <source>
        <dbReference type="EMBL" id="EFH44713.1"/>
    </source>
</evidence>
<feature type="transmembrane region" description="Helical" evidence="2">
    <location>
        <begin position="98"/>
        <end position="117"/>
    </location>
</feature>
<feature type="region of interest" description="Disordered" evidence="1">
    <location>
        <begin position="409"/>
        <end position="441"/>
    </location>
</feature>